<accession>A0ABR5H6B2</accession>
<dbReference type="EMBL" id="JTHG01000182">
    <property type="protein sequence ID" value="KMO19752.1"/>
    <property type="molecule type" value="Genomic_DNA"/>
</dbReference>
<dbReference type="Proteomes" id="UP000036471">
    <property type="component" value="Unassembled WGS sequence"/>
</dbReference>
<proteinExistence type="predicted"/>
<evidence type="ECO:0000313" key="2">
    <source>
        <dbReference type="Proteomes" id="UP000036471"/>
    </source>
</evidence>
<evidence type="ECO:0000313" key="1">
    <source>
        <dbReference type="EMBL" id="KMO19752.1"/>
    </source>
</evidence>
<keyword evidence="2" id="KW-1185">Reference proteome</keyword>
<name>A0ABR5H6B2_9HYPH</name>
<organism evidence="1 2">
    <name type="scientific">Methylobacterium indicum</name>
    <dbReference type="NCBI Taxonomy" id="1775910"/>
    <lineage>
        <taxon>Bacteria</taxon>
        <taxon>Pseudomonadati</taxon>
        <taxon>Pseudomonadota</taxon>
        <taxon>Alphaproteobacteria</taxon>
        <taxon>Hyphomicrobiales</taxon>
        <taxon>Methylobacteriaceae</taxon>
        <taxon>Methylobacterium</taxon>
    </lineage>
</organism>
<sequence length="72" mass="7851">MMTDNKNYSGEEALGALGLRSSYLTRREAKAATGFSMGFIDRHFPKVRLGGRVLIPVAALQRLLAGEVRDVA</sequence>
<protein>
    <recommendedName>
        <fullName evidence="3">DUF4224 domain-containing protein</fullName>
    </recommendedName>
</protein>
<reference evidence="1 2" key="1">
    <citation type="submission" date="2014-11" db="EMBL/GenBank/DDBJ databases">
        <title>Comparative genomics of Methylobacterium species.</title>
        <authorList>
            <person name="Chaudhry V."/>
            <person name="Patil P.B."/>
        </authorList>
    </citation>
    <scope>NUCLEOTIDE SEQUENCE [LARGE SCALE GENOMIC DNA]</scope>
    <source>
        <strain evidence="1 2">SE3.6</strain>
    </source>
</reference>
<gene>
    <name evidence="1" type="ORF">QR79_19160</name>
</gene>
<comment type="caution">
    <text evidence="1">The sequence shown here is derived from an EMBL/GenBank/DDBJ whole genome shotgun (WGS) entry which is preliminary data.</text>
</comment>
<evidence type="ECO:0008006" key="3">
    <source>
        <dbReference type="Google" id="ProtNLM"/>
    </source>
</evidence>